<dbReference type="GO" id="GO:0003746">
    <property type="term" value="F:translation elongation factor activity"/>
    <property type="evidence" value="ECO:0007669"/>
    <property type="project" value="UniProtKB-KW"/>
</dbReference>
<dbReference type="SUPFAM" id="SSF50447">
    <property type="entry name" value="Translation proteins"/>
    <property type="match status" value="1"/>
</dbReference>
<dbReference type="PANTHER" id="PTHR43721:SF22">
    <property type="entry name" value="ELONGATION FACTOR TU, MITOCHONDRIAL"/>
    <property type="match status" value="1"/>
</dbReference>
<dbReference type="CDD" id="cd04171">
    <property type="entry name" value="SelB"/>
    <property type="match status" value="1"/>
</dbReference>
<gene>
    <name evidence="6" type="primary">selB</name>
    <name evidence="6" type="ORF">ENO47_07240</name>
</gene>
<dbReference type="SUPFAM" id="SSF52540">
    <property type="entry name" value="P-loop containing nucleoside triphosphate hydrolases"/>
    <property type="match status" value="1"/>
</dbReference>
<protein>
    <submittedName>
        <fullName evidence="6">Selenocysteine-specific translation elongation factor</fullName>
    </submittedName>
</protein>
<dbReference type="InterPro" id="IPR036388">
    <property type="entry name" value="WH-like_DNA-bd_sf"/>
</dbReference>
<dbReference type="InterPro" id="IPR004535">
    <property type="entry name" value="Transl_elong_SelB"/>
</dbReference>
<dbReference type="InterPro" id="IPR031157">
    <property type="entry name" value="G_TR_CS"/>
</dbReference>
<dbReference type="InterPro" id="IPR015191">
    <property type="entry name" value="SelB_WHD4"/>
</dbReference>
<reference evidence="6" key="1">
    <citation type="journal article" date="2020" name="mSystems">
        <title>Genome- and Community-Level Interaction Insights into Carbon Utilization and Element Cycling Functions of Hydrothermarchaeota in Hydrothermal Sediment.</title>
        <authorList>
            <person name="Zhou Z."/>
            <person name="Liu Y."/>
            <person name="Xu W."/>
            <person name="Pan J."/>
            <person name="Luo Z.H."/>
            <person name="Li M."/>
        </authorList>
    </citation>
    <scope>NUCLEOTIDE SEQUENCE [LARGE SCALE GENOMIC DNA]</scope>
    <source>
        <strain evidence="6">SpSt-132</strain>
    </source>
</reference>
<dbReference type="Gene3D" id="1.10.10.10">
    <property type="entry name" value="Winged helix-like DNA-binding domain superfamily/Winged helix DNA-binding domain"/>
    <property type="match status" value="1"/>
</dbReference>
<dbReference type="Gene3D" id="3.40.50.300">
    <property type="entry name" value="P-loop containing nucleotide triphosphate hydrolases"/>
    <property type="match status" value="1"/>
</dbReference>
<keyword evidence="6" id="KW-0251">Elongation factor</keyword>
<dbReference type="PANTHER" id="PTHR43721">
    <property type="entry name" value="ELONGATION FACTOR TU-RELATED"/>
    <property type="match status" value="1"/>
</dbReference>
<sequence>MKYFPLGVAGHVDHGKTSLVKALTSIDTDRLPEEKRRGMSIDIGFAFLDFPEDSLRVEIIDIPGHERFIKNAICGLAPVWGLMLVVDAGEGVMPQTVEHLRITKGFGMERVLLVLTKIDRVDPSTVELASEEASDLIKKEGLDLFGVYGVSSITGEGIEGLKLGIKEYAKESIKDRENWLFRFYIDSAFSVKGYGTVVRGSCVSGRVEEGDLLTLEPLGLACRVKRLQNHGSFVKEGKAGERLALNIPELEPDKVERGHFLVKGIKSSKRLIVRLEGQRPKGIGYTFFGMREVPFSSQHILEDYYLLKLSEPVPCIRWDRGPILDSSGEMVGSYEVVHPIPTRTSKRFLRESLDLLKEDPIQYLLLERGLKGLILADLFSFYGHAINPPNLPRLKDTFYHPKSLEEIAKRIKEILSTKEGIVSLSELLSRLGVSEDVLKLALSGLKDVKVVEGYLFDAKRARLEDLKGYKELMDLLSQGIREERELEAYKEYLSMAVRKGQVYSLGDYLYISKKLFESYVERLKAIGKEFSIREAKEALGLTRKYLIPLLEHMDRLGITRREEERRVFLR</sequence>
<comment type="caution">
    <text evidence="6">The sequence shown here is derived from an EMBL/GenBank/DDBJ whole genome shotgun (WGS) entry which is preliminary data.</text>
</comment>
<dbReference type="Pfam" id="PF09107">
    <property type="entry name" value="WHD_3rd_SelB"/>
    <property type="match status" value="1"/>
</dbReference>
<dbReference type="AlphaFoldDB" id="A0A7C2VAZ5"/>
<feature type="domain" description="Tr-type G" evidence="5">
    <location>
        <begin position="1"/>
        <end position="173"/>
    </location>
</feature>
<dbReference type="GO" id="GO:0003924">
    <property type="term" value="F:GTPase activity"/>
    <property type="evidence" value="ECO:0007669"/>
    <property type="project" value="InterPro"/>
</dbReference>
<dbReference type="PRINTS" id="PR00315">
    <property type="entry name" value="ELONGATNFCT"/>
</dbReference>
<dbReference type="InterPro" id="IPR036390">
    <property type="entry name" value="WH_DNA-bd_sf"/>
</dbReference>
<keyword evidence="3" id="KW-0648">Protein biosynthesis</keyword>
<organism evidence="6">
    <name type="scientific">Hydrogenobacter sp</name>
    <dbReference type="NCBI Taxonomy" id="2152829"/>
    <lineage>
        <taxon>Bacteria</taxon>
        <taxon>Pseudomonadati</taxon>
        <taxon>Aquificota</taxon>
        <taxon>Aquificia</taxon>
        <taxon>Aquificales</taxon>
        <taxon>Aquificaceae</taxon>
        <taxon>Hydrogenobacter</taxon>
    </lineage>
</organism>
<keyword evidence="4" id="KW-0342">GTP-binding</keyword>
<evidence type="ECO:0000256" key="1">
    <source>
        <dbReference type="ARBA" id="ARBA00004496"/>
    </source>
</evidence>
<dbReference type="EMBL" id="DSFP01000065">
    <property type="protein sequence ID" value="HEW46439.1"/>
    <property type="molecule type" value="Genomic_DNA"/>
</dbReference>
<dbReference type="GO" id="GO:0005525">
    <property type="term" value="F:GTP binding"/>
    <property type="evidence" value="ECO:0007669"/>
    <property type="project" value="UniProtKB-KW"/>
</dbReference>
<keyword evidence="2" id="KW-0963">Cytoplasm</keyword>
<dbReference type="Gene3D" id="2.40.30.10">
    <property type="entry name" value="Translation factors"/>
    <property type="match status" value="1"/>
</dbReference>
<dbReference type="InterPro" id="IPR000795">
    <property type="entry name" value="T_Tr_GTP-bd_dom"/>
</dbReference>
<evidence type="ECO:0000256" key="3">
    <source>
        <dbReference type="ARBA" id="ARBA00022917"/>
    </source>
</evidence>
<dbReference type="InterPro" id="IPR009000">
    <property type="entry name" value="Transl_B-barrel_sf"/>
</dbReference>
<dbReference type="SUPFAM" id="SSF46785">
    <property type="entry name" value="Winged helix' DNA-binding domain"/>
    <property type="match status" value="1"/>
</dbReference>
<dbReference type="NCBIfam" id="TIGR00475">
    <property type="entry name" value="selB"/>
    <property type="match status" value="1"/>
</dbReference>
<evidence type="ECO:0000256" key="2">
    <source>
        <dbReference type="ARBA" id="ARBA00022490"/>
    </source>
</evidence>
<dbReference type="Pfam" id="PF00009">
    <property type="entry name" value="GTP_EFTU"/>
    <property type="match status" value="1"/>
</dbReference>
<dbReference type="GO" id="GO:0001514">
    <property type="term" value="P:selenocysteine incorporation"/>
    <property type="evidence" value="ECO:0007669"/>
    <property type="project" value="InterPro"/>
</dbReference>
<dbReference type="GO" id="GO:0005829">
    <property type="term" value="C:cytosol"/>
    <property type="evidence" value="ECO:0007669"/>
    <property type="project" value="TreeGrafter"/>
</dbReference>
<dbReference type="PROSITE" id="PS51722">
    <property type="entry name" value="G_TR_2"/>
    <property type="match status" value="1"/>
</dbReference>
<accession>A0A7C2VAZ5</accession>
<dbReference type="GO" id="GO:0003723">
    <property type="term" value="F:RNA binding"/>
    <property type="evidence" value="ECO:0007669"/>
    <property type="project" value="InterPro"/>
</dbReference>
<dbReference type="InterPro" id="IPR027417">
    <property type="entry name" value="P-loop_NTPase"/>
</dbReference>
<proteinExistence type="predicted"/>
<evidence type="ECO:0000259" key="5">
    <source>
        <dbReference type="PROSITE" id="PS51722"/>
    </source>
</evidence>
<dbReference type="PROSITE" id="PS00301">
    <property type="entry name" value="G_TR_1"/>
    <property type="match status" value="1"/>
</dbReference>
<keyword evidence="4" id="KW-0547">Nucleotide-binding</keyword>
<dbReference type="InterPro" id="IPR050055">
    <property type="entry name" value="EF-Tu_GTPase"/>
</dbReference>
<dbReference type="CDD" id="cd03696">
    <property type="entry name" value="SelB_II"/>
    <property type="match status" value="1"/>
</dbReference>
<name>A0A7C2VAZ5_9AQUI</name>
<comment type="subcellular location">
    <subcellularLocation>
        <location evidence="1">Cytoplasm</location>
    </subcellularLocation>
</comment>
<evidence type="ECO:0000313" key="6">
    <source>
        <dbReference type="EMBL" id="HEW46439.1"/>
    </source>
</evidence>
<evidence type="ECO:0000256" key="4">
    <source>
        <dbReference type="ARBA" id="ARBA00023134"/>
    </source>
</evidence>